<organism evidence="1 2">
    <name type="scientific">Cronobacter universalis NCTC 9529</name>
    <dbReference type="NCBI Taxonomy" id="1074000"/>
    <lineage>
        <taxon>Bacteria</taxon>
        <taxon>Pseudomonadati</taxon>
        <taxon>Pseudomonadota</taxon>
        <taxon>Gammaproteobacteria</taxon>
        <taxon>Enterobacterales</taxon>
        <taxon>Enterobacteriaceae</taxon>
        <taxon>Cronobacter</taxon>
    </lineage>
</organism>
<dbReference type="EMBL" id="UFYH01000001">
    <property type="protein sequence ID" value="STD12978.1"/>
    <property type="molecule type" value="Genomic_DNA"/>
</dbReference>
<dbReference type="InterPro" id="IPR010807">
    <property type="entry name" value="YfgJ-like"/>
</dbReference>
<dbReference type="Proteomes" id="UP000254849">
    <property type="component" value="Unassembled WGS sequence"/>
</dbReference>
<name>A0ABY1W4S3_9ENTR</name>
<comment type="caution">
    <text evidence="1">The sequence shown here is derived from an EMBL/GenBank/DDBJ whole genome shotgun (WGS) entry which is preliminary data.</text>
</comment>
<evidence type="ECO:0000313" key="1">
    <source>
        <dbReference type="EMBL" id="STD12978.1"/>
    </source>
</evidence>
<proteinExistence type="predicted"/>
<dbReference type="Gene3D" id="2.10.290.10">
    <property type="entry name" value="YfgJ-like"/>
    <property type="match status" value="1"/>
</dbReference>
<gene>
    <name evidence="1" type="primary">yfgJ</name>
    <name evidence="1" type="ORF">NCTC9529_02986</name>
</gene>
<sequence length="85" mass="9802">MMTPAVFLRRYRVELRCPNCQHELEQSERGAHCAVCHQDYQVEARCPECHQPLEVLKACGAVDYFCRNGHGLISSKRVEFTLQAH</sequence>
<reference evidence="1 2" key="1">
    <citation type="submission" date="2018-06" db="EMBL/GenBank/DDBJ databases">
        <authorList>
            <consortium name="Pathogen Informatics"/>
            <person name="Doyle S."/>
        </authorList>
    </citation>
    <scope>NUCLEOTIDE SEQUENCE [LARGE SCALE GENOMIC DNA]</scope>
    <source>
        <strain evidence="2">NCTC 9529</strain>
    </source>
</reference>
<keyword evidence="2" id="KW-1185">Reference proteome</keyword>
<dbReference type="SUPFAM" id="SSF161187">
    <property type="entry name" value="YfgJ-like"/>
    <property type="match status" value="1"/>
</dbReference>
<evidence type="ECO:0000313" key="2">
    <source>
        <dbReference type="Proteomes" id="UP000254849"/>
    </source>
</evidence>
<accession>A0ABY1W4S3</accession>
<dbReference type="InterPro" id="IPR029037">
    <property type="entry name" value="DUF1407/YfgJ-like_sf"/>
</dbReference>
<protein>
    <submittedName>
        <fullName evidence="1">Protein of uncharacterized function (DUF1407)</fullName>
    </submittedName>
</protein>
<dbReference type="Pfam" id="PF07191">
    <property type="entry name" value="Zn_ribbon_6"/>
    <property type="match status" value="1"/>
</dbReference>